<keyword evidence="4" id="KW-0479">Metal-binding</keyword>
<comment type="function">
    <text evidence="1">Ferredoxins are iron-sulfur proteins that transfer electrons in a wide variety of metabolic reactions.</text>
</comment>
<dbReference type="Pfam" id="PF04015">
    <property type="entry name" value="DUF362"/>
    <property type="match status" value="1"/>
</dbReference>
<dbReference type="GO" id="GO:0051539">
    <property type="term" value="F:4 iron, 4 sulfur cluster binding"/>
    <property type="evidence" value="ECO:0007669"/>
    <property type="project" value="UniProtKB-KW"/>
</dbReference>
<dbReference type="PROSITE" id="PS00198">
    <property type="entry name" value="4FE4S_FER_1"/>
    <property type="match status" value="1"/>
</dbReference>
<dbReference type="InterPro" id="IPR007160">
    <property type="entry name" value="DUF362"/>
</dbReference>
<dbReference type="InterPro" id="IPR050157">
    <property type="entry name" value="PSI_iron-sulfur_center"/>
</dbReference>
<evidence type="ECO:0000313" key="8">
    <source>
        <dbReference type="EMBL" id="SKB55359.1"/>
    </source>
</evidence>
<sequence length="340" mass="37971">MSKVYFKKVTDKSEEKLSKAARELLEVLVKNENHIWEKTVPMKVHFGEKGNTTYIKPACYKDVIEYMGENQIESAYIETNVLYRGSRTTRDSHIELAKEHGFTQLPIIIADGDHGEAYDEIKIDKEYFSTCKIGTEFSKYNQFLVMAHFKGHGSAGFGGAMKQLAMGFAARGGKLAQHSGISPKVIEKKCISCGLCVKKCDVEAIEMKEKAFIHSEKCVGCAGCIAVCPVGAIVNDWSEVNFKEKLAEYAYAAQKDKDNVYITYLINITKECDCMGQHMDEVASDIGVFISKDPVAIDAACIDMLQNQSEDKLFDDGRESIEHAVKIGFGSKDYELIELQ</sequence>
<protein>
    <recommendedName>
        <fullName evidence="2">Ferredoxin</fullName>
    </recommendedName>
</protein>
<dbReference type="InterPro" id="IPR017896">
    <property type="entry name" value="4Fe4S_Fe-S-bd"/>
</dbReference>
<evidence type="ECO:0000256" key="2">
    <source>
        <dbReference type="ARBA" id="ARBA00013529"/>
    </source>
</evidence>
<dbReference type="Pfam" id="PF12838">
    <property type="entry name" value="Fer4_7"/>
    <property type="match status" value="1"/>
</dbReference>
<feature type="domain" description="4Fe-4S ferredoxin-type" evidence="7">
    <location>
        <begin position="211"/>
        <end position="238"/>
    </location>
</feature>
<dbReference type="InterPro" id="IPR017900">
    <property type="entry name" value="4Fe4S_Fe_S_CS"/>
</dbReference>
<dbReference type="PROSITE" id="PS51379">
    <property type="entry name" value="4FE4S_FER_2"/>
    <property type="match status" value="2"/>
</dbReference>
<keyword evidence="5" id="KW-0408">Iron</keyword>
<dbReference type="GO" id="GO:0046872">
    <property type="term" value="F:metal ion binding"/>
    <property type="evidence" value="ECO:0007669"/>
    <property type="project" value="UniProtKB-KW"/>
</dbReference>
<dbReference type="EMBL" id="FUYN01000004">
    <property type="protein sequence ID" value="SKB55359.1"/>
    <property type="molecule type" value="Genomic_DNA"/>
</dbReference>
<dbReference type="SUPFAM" id="SSF54862">
    <property type="entry name" value="4Fe-4S ferredoxins"/>
    <property type="match status" value="1"/>
</dbReference>
<evidence type="ECO:0000256" key="4">
    <source>
        <dbReference type="ARBA" id="ARBA00022723"/>
    </source>
</evidence>
<proteinExistence type="predicted"/>
<evidence type="ECO:0000256" key="1">
    <source>
        <dbReference type="ARBA" id="ARBA00003532"/>
    </source>
</evidence>
<keyword evidence="6" id="KW-0411">Iron-sulfur</keyword>
<evidence type="ECO:0000259" key="7">
    <source>
        <dbReference type="PROSITE" id="PS51379"/>
    </source>
</evidence>
<dbReference type="PANTHER" id="PTHR24960">
    <property type="entry name" value="PHOTOSYSTEM I IRON-SULFUR CENTER-RELATED"/>
    <property type="match status" value="1"/>
</dbReference>
<dbReference type="AlphaFoldDB" id="A0A1T5C7J9"/>
<evidence type="ECO:0000256" key="3">
    <source>
        <dbReference type="ARBA" id="ARBA00022485"/>
    </source>
</evidence>
<evidence type="ECO:0000313" key="9">
    <source>
        <dbReference type="Proteomes" id="UP000243406"/>
    </source>
</evidence>
<gene>
    <name evidence="8" type="ORF">SAMN02745120_2070</name>
</gene>
<name>A0A1T5C7J9_9FIRM</name>
<dbReference type="PANTHER" id="PTHR24960:SF83">
    <property type="entry name" value="4FE-4S FERREDOXIN-TYPE DOMAIN-CONTAINING PROTEIN"/>
    <property type="match status" value="1"/>
</dbReference>
<dbReference type="Proteomes" id="UP000243406">
    <property type="component" value="Unassembled WGS sequence"/>
</dbReference>
<dbReference type="OrthoDB" id="9781559at2"/>
<evidence type="ECO:0000256" key="6">
    <source>
        <dbReference type="ARBA" id="ARBA00023014"/>
    </source>
</evidence>
<keyword evidence="3" id="KW-0004">4Fe-4S</keyword>
<dbReference type="Gene3D" id="3.30.70.20">
    <property type="match status" value="1"/>
</dbReference>
<keyword evidence="9" id="KW-1185">Reference proteome</keyword>
<accession>A0A1T5C7J9</accession>
<organism evidence="8 9">
    <name type="scientific">Acetoanaerobium noterae</name>
    <dbReference type="NCBI Taxonomy" id="745369"/>
    <lineage>
        <taxon>Bacteria</taxon>
        <taxon>Bacillati</taxon>
        <taxon>Bacillota</taxon>
        <taxon>Clostridia</taxon>
        <taxon>Peptostreptococcales</taxon>
        <taxon>Filifactoraceae</taxon>
        <taxon>Acetoanaerobium</taxon>
    </lineage>
</organism>
<reference evidence="9" key="1">
    <citation type="submission" date="2017-02" db="EMBL/GenBank/DDBJ databases">
        <authorList>
            <person name="Varghese N."/>
            <person name="Submissions S."/>
        </authorList>
    </citation>
    <scope>NUCLEOTIDE SEQUENCE [LARGE SCALE GENOMIC DNA]</scope>
    <source>
        <strain evidence="9">ATCC 35199</strain>
    </source>
</reference>
<feature type="domain" description="4Fe-4S ferredoxin-type" evidence="7">
    <location>
        <begin position="181"/>
        <end position="210"/>
    </location>
</feature>
<dbReference type="RefSeq" id="WP_079589863.1">
    <property type="nucleotide sequence ID" value="NZ_FUYN01000004.1"/>
</dbReference>
<evidence type="ECO:0000256" key="5">
    <source>
        <dbReference type="ARBA" id="ARBA00023004"/>
    </source>
</evidence>